<reference evidence="2" key="2">
    <citation type="submission" date="2023-05" db="EMBL/GenBank/DDBJ databases">
        <authorList>
            <person name="Schelkunov M.I."/>
        </authorList>
    </citation>
    <scope>NUCLEOTIDE SEQUENCE</scope>
    <source>
        <strain evidence="2">Hsosn_3</strain>
        <tissue evidence="2">Leaf</tissue>
    </source>
</reference>
<feature type="region of interest" description="Disordered" evidence="1">
    <location>
        <begin position="81"/>
        <end position="106"/>
    </location>
</feature>
<name>A0AAD8H3J8_9APIA</name>
<dbReference type="AlphaFoldDB" id="A0AAD8H3J8"/>
<feature type="compositionally biased region" description="Basic residues" evidence="1">
    <location>
        <begin position="213"/>
        <end position="223"/>
    </location>
</feature>
<keyword evidence="3" id="KW-1185">Reference proteome</keyword>
<gene>
    <name evidence="2" type="ORF">POM88_044273</name>
</gene>
<dbReference type="Proteomes" id="UP001237642">
    <property type="component" value="Unassembled WGS sequence"/>
</dbReference>
<feature type="region of interest" description="Disordered" evidence="1">
    <location>
        <begin position="247"/>
        <end position="266"/>
    </location>
</feature>
<reference evidence="2" key="1">
    <citation type="submission" date="2023-02" db="EMBL/GenBank/DDBJ databases">
        <title>Genome of toxic invasive species Heracleum sosnowskyi carries increased number of genes despite the absence of recent whole-genome duplications.</title>
        <authorList>
            <person name="Schelkunov M."/>
            <person name="Shtratnikova V."/>
            <person name="Makarenko M."/>
            <person name="Klepikova A."/>
            <person name="Omelchenko D."/>
            <person name="Novikova G."/>
            <person name="Obukhova E."/>
            <person name="Bogdanov V."/>
            <person name="Penin A."/>
            <person name="Logacheva M."/>
        </authorList>
    </citation>
    <scope>NUCLEOTIDE SEQUENCE</scope>
    <source>
        <strain evidence="2">Hsosn_3</strain>
        <tissue evidence="2">Leaf</tissue>
    </source>
</reference>
<dbReference type="EMBL" id="JAUIZM010000010">
    <property type="protein sequence ID" value="KAK1359799.1"/>
    <property type="molecule type" value="Genomic_DNA"/>
</dbReference>
<feature type="compositionally biased region" description="Polar residues" evidence="1">
    <location>
        <begin position="81"/>
        <end position="90"/>
    </location>
</feature>
<sequence length="266" mass="29107">MLIKQQLNDEDECVDNTSVEGKDTVTNPKTVTLPSNLTECSKDDVIRGRTETSKDNVKQVSKTVTSKLAIKTVGVKGTVKDNSTATSGHTVNRDTSKSKNRNGKVGINKGNGYAYVKNAPRKLCNNCGSSNHLTNVCKKPIVPKVNVTEVNGNLHRTPIMHRTMDVCNNTDCMPCKITAMSTCFNLPILCTEKCSYMLSAETSEPTGDSKKATPTKKKTRSYSKPKWVAKEIEQKFSDCYIDVENDGNSGVTKSAGPNKDWVPYAT</sequence>
<evidence type="ECO:0000256" key="1">
    <source>
        <dbReference type="SAM" id="MobiDB-lite"/>
    </source>
</evidence>
<comment type="caution">
    <text evidence="2">The sequence shown here is derived from an EMBL/GenBank/DDBJ whole genome shotgun (WGS) entry which is preliminary data.</text>
</comment>
<evidence type="ECO:0000313" key="3">
    <source>
        <dbReference type="Proteomes" id="UP001237642"/>
    </source>
</evidence>
<protein>
    <submittedName>
        <fullName evidence="2">Uncharacterized protein</fullName>
    </submittedName>
</protein>
<organism evidence="2 3">
    <name type="scientific">Heracleum sosnowskyi</name>
    <dbReference type="NCBI Taxonomy" id="360622"/>
    <lineage>
        <taxon>Eukaryota</taxon>
        <taxon>Viridiplantae</taxon>
        <taxon>Streptophyta</taxon>
        <taxon>Embryophyta</taxon>
        <taxon>Tracheophyta</taxon>
        <taxon>Spermatophyta</taxon>
        <taxon>Magnoliopsida</taxon>
        <taxon>eudicotyledons</taxon>
        <taxon>Gunneridae</taxon>
        <taxon>Pentapetalae</taxon>
        <taxon>asterids</taxon>
        <taxon>campanulids</taxon>
        <taxon>Apiales</taxon>
        <taxon>Apiaceae</taxon>
        <taxon>Apioideae</taxon>
        <taxon>apioid superclade</taxon>
        <taxon>Tordylieae</taxon>
        <taxon>Tordyliinae</taxon>
        <taxon>Heracleum</taxon>
    </lineage>
</organism>
<feature type="region of interest" description="Disordered" evidence="1">
    <location>
        <begin position="202"/>
        <end position="224"/>
    </location>
</feature>
<proteinExistence type="predicted"/>
<accession>A0AAD8H3J8</accession>
<evidence type="ECO:0000313" key="2">
    <source>
        <dbReference type="EMBL" id="KAK1359799.1"/>
    </source>
</evidence>